<organism evidence="1">
    <name type="scientific">Bartonella schoenbuchensis (strain DSM 13525 / NCTC 13165 / R1)</name>
    <dbReference type="NCBI Taxonomy" id="687861"/>
    <lineage>
        <taxon>Bacteria</taxon>
        <taxon>Pseudomonadati</taxon>
        <taxon>Pseudomonadota</taxon>
        <taxon>Alphaproteobacteria</taxon>
        <taxon>Hyphomicrobiales</taxon>
        <taxon>Bartonellaceae</taxon>
        <taxon>Bartonella</taxon>
    </lineage>
</organism>
<evidence type="ECO:0000313" key="1">
    <source>
        <dbReference type="EMBL" id="CBI82366.1"/>
    </source>
</evidence>
<accession>E6YZS8</accession>
<reference evidence="1" key="1">
    <citation type="journal article" date="2011" name="PLoS Genet.">
        <title>Parallel evolution of a type IV secretion system in radiating lineages of the host-restricted bacterial pathogen Bartonella.</title>
        <authorList>
            <person name="Engel P."/>
            <person name="Salzburger W."/>
            <person name="Liesch M."/>
            <person name="Chang C.C."/>
            <person name="Maruyama S."/>
            <person name="Lanz C."/>
            <person name="Calteau A."/>
            <person name="Lajus A."/>
            <person name="Medigue C."/>
            <person name="Schuster S.C."/>
            <person name="Dehio C."/>
        </authorList>
    </citation>
    <scope>NUCLEOTIDE SEQUENCE</scope>
    <source>
        <strain evidence="1">R1</strain>
    </source>
</reference>
<gene>
    <name evidence="1" type="ORF">B11C_40221</name>
</gene>
<sequence length="88" mass="9979">MMLVCILVFLTGCVVTNEDAACIGWLPVHLDQKDYNVISSSLARDILKSSECGKHLYRLLENQFTKSSRELLEGKFGKSYSLTLLLYF</sequence>
<name>E6YZS8_BARSR</name>
<dbReference type="AlphaFoldDB" id="E6YZS8"/>
<proteinExistence type="predicted"/>
<protein>
    <submittedName>
        <fullName evidence="1">Uncharacterized protein</fullName>
    </submittedName>
</protein>
<dbReference type="EMBL" id="FN645509">
    <property type="protein sequence ID" value="CBI82366.1"/>
    <property type="molecule type" value="Genomic_DNA"/>
</dbReference>